<dbReference type="Proteomes" id="UP000507979">
    <property type="component" value="Unassembled WGS sequence"/>
</dbReference>
<accession>A0A6J4ZMB3</accession>
<evidence type="ECO:0000313" key="2">
    <source>
        <dbReference type="EMBL" id="CAB3636177.1"/>
    </source>
</evidence>
<name>A0A6J4ZMB3_9BURK</name>
<evidence type="ECO:0000313" key="3">
    <source>
        <dbReference type="Proteomes" id="UP000507979"/>
    </source>
</evidence>
<dbReference type="AlphaFoldDB" id="A0A6J4ZMB3"/>
<reference evidence="2 3" key="1">
    <citation type="submission" date="2020-04" db="EMBL/GenBank/DDBJ databases">
        <authorList>
            <person name="De Canck E."/>
        </authorList>
    </citation>
    <scope>NUCLEOTIDE SEQUENCE [LARGE SCALE GENOMIC DNA]</scope>
    <source>
        <strain evidence="2 3">LMG 26845</strain>
    </source>
</reference>
<dbReference type="InterPro" id="IPR011042">
    <property type="entry name" value="6-blade_b-propeller_TolB-like"/>
</dbReference>
<evidence type="ECO:0000256" key="1">
    <source>
        <dbReference type="SAM" id="SignalP"/>
    </source>
</evidence>
<keyword evidence="1" id="KW-0732">Signal</keyword>
<dbReference type="EMBL" id="CADIJR010000011">
    <property type="protein sequence ID" value="CAB3636177.1"/>
    <property type="molecule type" value="Genomic_DNA"/>
</dbReference>
<feature type="chain" id="PRO_5026957229" evidence="1">
    <location>
        <begin position="21"/>
        <end position="378"/>
    </location>
</feature>
<organism evidence="2 3">
    <name type="scientific">Achromobacter insuavis</name>
    <dbReference type="NCBI Taxonomy" id="1287735"/>
    <lineage>
        <taxon>Bacteria</taxon>
        <taxon>Pseudomonadati</taxon>
        <taxon>Pseudomonadota</taxon>
        <taxon>Betaproteobacteria</taxon>
        <taxon>Burkholderiales</taxon>
        <taxon>Alcaligenaceae</taxon>
        <taxon>Achromobacter</taxon>
    </lineage>
</organism>
<dbReference type="GeneID" id="92897530"/>
<sequence length="378" mass="42589">MIIVGKLVKMAVKVLALVMAAVCISTVEPMRAARAFETISEYETAFQQQNGGRDLRSLSVHPNGQDWLFLECLDQEDSCFVMRYNLGSGILSRFVLPEGYSYSYAHYSPRGTYILMSRNPLYGRTYADAQRGVSASQILMMRSDGTDLRILPVSPGVNLSPGMSPDERKIAFWRSDRVLPPGRVSLLDLNIWEYDLSSKSERLFTGKKFDFLSGRELFYRNGNEIFLGSYGPSSRLRNPGYGKKYYGNEIFTLSRGQLEDPVPVQYPNVINASFRTADDQGNVFVWAGTIQDPSQGLMRVSPDQRQTIWRARTRSYPKELAADPAGRFVAAIFWDLPMSRGEKRVGFAKFSLETQSWENVRVPSVEQATLIQVSAADL</sequence>
<proteinExistence type="predicted"/>
<keyword evidence="3" id="KW-1185">Reference proteome</keyword>
<dbReference type="SUPFAM" id="SSF69322">
    <property type="entry name" value="Tricorn protease domain 2"/>
    <property type="match status" value="1"/>
</dbReference>
<feature type="signal peptide" evidence="1">
    <location>
        <begin position="1"/>
        <end position="20"/>
    </location>
</feature>
<dbReference type="RefSeq" id="WP_156349991.1">
    <property type="nucleotide sequence ID" value="NZ_CADIJR010000011.1"/>
</dbReference>
<gene>
    <name evidence="2" type="ORF">LMG26845_01681</name>
</gene>
<protein>
    <submittedName>
        <fullName evidence="2">Uncharacterized protein</fullName>
    </submittedName>
</protein>
<dbReference type="Gene3D" id="2.120.10.30">
    <property type="entry name" value="TolB, C-terminal domain"/>
    <property type="match status" value="1"/>
</dbReference>